<proteinExistence type="predicted"/>
<accession>A0ACB8Q5D2</accession>
<organism evidence="1 2">
    <name type="scientific">Vararia minispora EC-137</name>
    <dbReference type="NCBI Taxonomy" id="1314806"/>
    <lineage>
        <taxon>Eukaryota</taxon>
        <taxon>Fungi</taxon>
        <taxon>Dikarya</taxon>
        <taxon>Basidiomycota</taxon>
        <taxon>Agaricomycotina</taxon>
        <taxon>Agaricomycetes</taxon>
        <taxon>Russulales</taxon>
        <taxon>Lachnocladiaceae</taxon>
        <taxon>Vararia</taxon>
    </lineage>
</organism>
<dbReference type="Proteomes" id="UP000814128">
    <property type="component" value="Unassembled WGS sequence"/>
</dbReference>
<reference evidence="1" key="2">
    <citation type="journal article" date="2022" name="New Phytol.">
        <title>Evolutionary transition to the ectomycorrhizal habit in the genomes of a hyperdiverse lineage of mushroom-forming fungi.</title>
        <authorList>
            <person name="Looney B."/>
            <person name="Miyauchi S."/>
            <person name="Morin E."/>
            <person name="Drula E."/>
            <person name="Courty P.E."/>
            <person name="Kohler A."/>
            <person name="Kuo A."/>
            <person name="LaButti K."/>
            <person name="Pangilinan J."/>
            <person name="Lipzen A."/>
            <person name="Riley R."/>
            <person name="Andreopoulos W."/>
            <person name="He G."/>
            <person name="Johnson J."/>
            <person name="Nolan M."/>
            <person name="Tritt A."/>
            <person name="Barry K.W."/>
            <person name="Grigoriev I.V."/>
            <person name="Nagy L.G."/>
            <person name="Hibbett D."/>
            <person name="Henrissat B."/>
            <person name="Matheny P.B."/>
            <person name="Labbe J."/>
            <person name="Martin F.M."/>
        </authorList>
    </citation>
    <scope>NUCLEOTIDE SEQUENCE</scope>
    <source>
        <strain evidence="1">EC-137</strain>
    </source>
</reference>
<sequence length="815" mass="89430">MADDTELHLPKDLPYPVTVVQLHVRPGESIQQGTRLLTYSFFTPDPDNKEARPTELVGTWDSPIEGALSRWAVREGDNVSRDRARQRPALYASEPCKHGIQMGGLCALCGKDMTRSDHTGFTDASRATIQMNHTANGPTVSFEVAQRLEREAAEHLVKHRKLSLIVDLDQTIVHATVDPTVGDDEGGEEDEANPNWEALKDVKCFRLVHEMSGAPSSRGKGKEKAVDLGCLYYVKPRPGLQEFLTSVATMYEMHVYTMGTRAYAEEVCAAIDPDRKFFGGRLLSRDETGNMMQKSLERLFPVDTSMVVIIDDRADVWGWSANLLKVIPYDFFVGIGDINSAFLPKIDPSSAIMSSATPPPTTPEDEPPSASSSPASTTDPHSPASTTILSVTDESVLVKQNEAALEAQVEERPLAKLQEELTESMPAEQPASVESNEASAAPRMKSPQPKPARKALLKNDDTELQRVKKLLDQVHRQYYEAYDKRPPGIESSKRAGKRRASTAVQYNTTLIVPRMRSATLADVHILFSSVIPLDMHPETSEMWRLAQAFGATCYTELVPEITHLVAAKRGTQKVDAARKRRGVKVVWLQWFTESIAKWERQDETPYLIDGPASAPDTAASSPIMGADQISSDPEPDADDWDTGVVAEPVASVDLSEVAWDDVNAELEEFLAEGDSDDDDEDMVSVKGNEENTDESGSIVGGSAPSTPKTRRKRLRSMTPSEAGLNINIPDDLLRSPLAKRKKIAADRVSSPLKESAVAESAGSREGSPASWEGDEDSRMGDEDEVGTEGEDFDFLAGELEDEGDDEEDEGEFEEG</sequence>
<evidence type="ECO:0000313" key="2">
    <source>
        <dbReference type="Proteomes" id="UP000814128"/>
    </source>
</evidence>
<keyword evidence="2" id="KW-1185">Reference proteome</keyword>
<protein>
    <submittedName>
        <fullName evidence="1">Uncharacterized protein</fullName>
    </submittedName>
</protein>
<evidence type="ECO:0000313" key="1">
    <source>
        <dbReference type="EMBL" id="KAI0026888.1"/>
    </source>
</evidence>
<comment type="caution">
    <text evidence="1">The sequence shown here is derived from an EMBL/GenBank/DDBJ whole genome shotgun (WGS) entry which is preliminary data.</text>
</comment>
<dbReference type="EMBL" id="MU274129">
    <property type="protein sequence ID" value="KAI0026888.1"/>
    <property type="molecule type" value="Genomic_DNA"/>
</dbReference>
<reference evidence="1" key="1">
    <citation type="submission" date="2021-02" db="EMBL/GenBank/DDBJ databases">
        <authorList>
            <consortium name="DOE Joint Genome Institute"/>
            <person name="Ahrendt S."/>
            <person name="Looney B.P."/>
            <person name="Miyauchi S."/>
            <person name="Morin E."/>
            <person name="Drula E."/>
            <person name="Courty P.E."/>
            <person name="Chicoki N."/>
            <person name="Fauchery L."/>
            <person name="Kohler A."/>
            <person name="Kuo A."/>
            <person name="Labutti K."/>
            <person name="Pangilinan J."/>
            <person name="Lipzen A."/>
            <person name="Riley R."/>
            <person name="Andreopoulos W."/>
            <person name="He G."/>
            <person name="Johnson J."/>
            <person name="Barry K.W."/>
            <person name="Grigoriev I.V."/>
            <person name="Nagy L."/>
            <person name="Hibbett D."/>
            <person name="Henrissat B."/>
            <person name="Matheny P.B."/>
            <person name="Labbe J."/>
            <person name="Martin F."/>
        </authorList>
    </citation>
    <scope>NUCLEOTIDE SEQUENCE</scope>
    <source>
        <strain evidence="1">EC-137</strain>
    </source>
</reference>
<name>A0ACB8Q5D2_9AGAM</name>
<gene>
    <name evidence="1" type="ORF">K488DRAFT_64041</name>
</gene>